<sequence length="58" mass="6500">MSDETEQQRIARRADAFEMLMMNIPTAAHPHRGDPELAARALEILSEPVPDAKEPDET</sequence>
<protein>
    <submittedName>
        <fullName evidence="1">Uncharacterized protein</fullName>
    </submittedName>
</protein>
<evidence type="ECO:0000313" key="2">
    <source>
        <dbReference type="Proteomes" id="UP000487268"/>
    </source>
</evidence>
<organism evidence="1 2">
    <name type="scientific">Actinomadura macrotermitis</name>
    <dbReference type="NCBI Taxonomy" id="2585200"/>
    <lineage>
        <taxon>Bacteria</taxon>
        <taxon>Bacillati</taxon>
        <taxon>Actinomycetota</taxon>
        <taxon>Actinomycetes</taxon>
        <taxon>Streptosporangiales</taxon>
        <taxon>Thermomonosporaceae</taxon>
        <taxon>Actinomadura</taxon>
    </lineage>
</organism>
<reference evidence="1 2" key="1">
    <citation type="submission" date="2019-10" db="EMBL/GenBank/DDBJ databases">
        <title>Actinomadura rubteroloni sp. nov. and Actinomadura macrotermitis sp. nov., isolated from the gut of fungus growing-termite Macrotermes natalensis.</title>
        <authorList>
            <person name="Benndorf R."/>
            <person name="Martin K."/>
            <person name="Kuefner M."/>
            <person name="De Beer W."/>
            <person name="Kaster A.-K."/>
            <person name="Vollmers J."/>
            <person name="Poulsen M."/>
            <person name="Beemelmanns C."/>
        </authorList>
    </citation>
    <scope>NUCLEOTIDE SEQUENCE [LARGE SCALE GENOMIC DNA]</scope>
    <source>
        <strain evidence="1 2">RB68</strain>
    </source>
</reference>
<dbReference type="Proteomes" id="UP000487268">
    <property type="component" value="Unassembled WGS sequence"/>
</dbReference>
<name>A0A7K0BQ49_9ACTN</name>
<dbReference type="OrthoDB" id="3487170at2"/>
<comment type="caution">
    <text evidence="1">The sequence shown here is derived from an EMBL/GenBank/DDBJ whole genome shotgun (WGS) entry which is preliminary data.</text>
</comment>
<keyword evidence="2" id="KW-1185">Reference proteome</keyword>
<dbReference type="EMBL" id="WEGH01000001">
    <property type="protein sequence ID" value="MQY03328.1"/>
    <property type="molecule type" value="Genomic_DNA"/>
</dbReference>
<proteinExistence type="predicted"/>
<dbReference type="AlphaFoldDB" id="A0A7K0BQ49"/>
<dbReference type="RefSeq" id="WP_153531287.1">
    <property type="nucleotide sequence ID" value="NZ_WEGH01000001.1"/>
</dbReference>
<evidence type="ECO:0000313" key="1">
    <source>
        <dbReference type="EMBL" id="MQY03328.1"/>
    </source>
</evidence>
<accession>A0A7K0BQ49</accession>
<gene>
    <name evidence="1" type="ORF">ACRB68_13700</name>
</gene>